<protein>
    <submittedName>
        <fullName evidence="2">Uncharacterized protein</fullName>
    </submittedName>
</protein>
<evidence type="ECO:0000313" key="1">
    <source>
        <dbReference type="Proteomes" id="UP000887576"/>
    </source>
</evidence>
<accession>A0AC34QD61</accession>
<evidence type="ECO:0000313" key="2">
    <source>
        <dbReference type="WBParaSite" id="JU765_v2.g15422.t1"/>
    </source>
</evidence>
<dbReference type="WBParaSite" id="JU765_v2.g15422.t1">
    <property type="protein sequence ID" value="JU765_v2.g15422.t1"/>
    <property type="gene ID" value="JU765_v2.g15422"/>
</dbReference>
<name>A0AC34QD61_9BILA</name>
<reference evidence="2" key="1">
    <citation type="submission" date="2022-11" db="UniProtKB">
        <authorList>
            <consortium name="WormBaseParasite"/>
        </authorList>
    </citation>
    <scope>IDENTIFICATION</scope>
</reference>
<dbReference type="Proteomes" id="UP000887576">
    <property type="component" value="Unplaced"/>
</dbReference>
<organism evidence="1 2">
    <name type="scientific">Panagrolaimus sp. JU765</name>
    <dbReference type="NCBI Taxonomy" id="591449"/>
    <lineage>
        <taxon>Eukaryota</taxon>
        <taxon>Metazoa</taxon>
        <taxon>Ecdysozoa</taxon>
        <taxon>Nematoda</taxon>
        <taxon>Chromadorea</taxon>
        <taxon>Rhabditida</taxon>
        <taxon>Tylenchina</taxon>
        <taxon>Panagrolaimomorpha</taxon>
        <taxon>Panagrolaimoidea</taxon>
        <taxon>Panagrolaimidae</taxon>
        <taxon>Panagrolaimus</taxon>
    </lineage>
</organism>
<sequence length="116" mass="13507">MLQYSLDVVKNNANFTVNETHLVINENGQTFYFLHPSNRQFHSCFTREKKTIIQFPHIIEQHCQDDGFLVNFQLCQLTLVFTHTIPYNNLLVQLTNAGYSMAELKITKSDLTSLRI</sequence>
<proteinExistence type="predicted"/>